<dbReference type="Pfam" id="PF00117">
    <property type="entry name" value="GATase"/>
    <property type="match status" value="1"/>
</dbReference>
<keyword evidence="4" id="KW-0436">Ligase</keyword>
<comment type="pathway">
    <text evidence="1">Pyrimidine metabolism; CTP biosynthesis via de novo pathway; CTP from UDP: step 2/2.</text>
</comment>
<dbReference type="GO" id="GO:0044210">
    <property type="term" value="P:'de novo' CTP biosynthetic process"/>
    <property type="evidence" value="ECO:0007669"/>
    <property type="project" value="UniProtKB-UniPathway"/>
</dbReference>
<dbReference type="PANTHER" id="PTHR11550">
    <property type="entry name" value="CTP SYNTHASE"/>
    <property type="match status" value="1"/>
</dbReference>
<evidence type="ECO:0000256" key="5">
    <source>
        <dbReference type="ARBA" id="ARBA00022741"/>
    </source>
</evidence>
<comment type="similarity">
    <text evidence="2">Belongs to the CTP synthase family.</text>
</comment>
<dbReference type="FunFam" id="3.40.50.880:FF:000002">
    <property type="entry name" value="CTP synthase"/>
    <property type="match status" value="1"/>
</dbReference>
<dbReference type="EC" id="6.3.4.2" evidence="3"/>
<dbReference type="GO" id="GO:0005524">
    <property type="term" value="F:ATP binding"/>
    <property type="evidence" value="ECO:0007669"/>
    <property type="project" value="UniProtKB-KW"/>
</dbReference>
<accession>A0A382LX08</accession>
<reference evidence="11" key="1">
    <citation type="submission" date="2018-05" db="EMBL/GenBank/DDBJ databases">
        <authorList>
            <person name="Lanie J.A."/>
            <person name="Ng W.-L."/>
            <person name="Kazmierczak K.M."/>
            <person name="Andrzejewski T.M."/>
            <person name="Davidsen T.M."/>
            <person name="Wayne K.J."/>
            <person name="Tettelin H."/>
            <person name="Glass J.I."/>
            <person name="Rusch D."/>
            <person name="Podicherti R."/>
            <person name="Tsui H.-C.T."/>
            <person name="Winkler M.E."/>
        </authorList>
    </citation>
    <scope>NUCLEOTIDE SEQUENCE</scope>
</reference>
<evidence type="ECO:0000256" key="4">
    <source>
        <dbReference type="ARBA" id="ARBA00022598"/>
    </source>
</evidence>
<dbReference type="EMBL" id="UINC01089726">
    <property type="protein sequence ID" value="SVC41058.1"/>
    <property type="molecule type" value="Genomic_DNA"/>
</dbReference>
<evidence type="ECO:0000256" key="6">
    <source>
        <dbReference type="ARBA" id="ARBA00022840"/>
    </source>
</evidence>
<keyword evidence="6" id="KW-0067">ATP-binding</keyword>
<feature type="domain" description="Glutamine amidotransferase" evidence="10">
    <location>
        <begin position="7"/>
        <end position="211"/>
    </location>
</feature>
<dbReference type="InterPro" id="IPR029062">
    <property type="entry name" value="Class_I_gatase-like"/>
</dbReference>
<evidence type="ECO:0000256" key="2">
    <source>
        <dbReference type="ARBA" id="ARBA00007533"/>
    </source>
</evidence>
<evidence type="ECO:0000256" key="9">
    <source>
        <dbReference type="ARBA" id="ARBA00047781"/>
    </source>
</evidence>
<dbReference type="PROSITE" id="PS51273">
    <property type="entry name" value="GATASE_TYPE_1"/>
    <property type="match status" value="1"/>
</dbReference>
<dbReference type="CDD" id="cd01746">
    <property type="entry name" value="GATase1_CTP_Synthase"/>
    <property type="match status" value="1"/>
</dbReference>
<evidence type="ECO:0000256" key="3">
    <source>
        <dbReference type="ARBA" id="ARBA00012291"/>
    </source>
</evidence>
<gene>
    <name evidence="11" type="ORF">METZ01_LOCUS293912</name>
</gene>
<dbReference type="PANTHER" id="PTHR11550:SF0">
    <property type="entry name" value="CTP SYNTHASE-RELATED"/>
    <property type="match status" value="1"/>
</dbReference>
<comment type="catalytic activity">
    <reaction evidence="9">
        <text>UTP + L-glutamine + ATP + H2O = CTP + L-glutamate + ADP + phosphate + 2 H(+)</text>
        <dbReference type="Rhea" id="RHEA:26426"/>
        <dbReference type="ChEBI" id="CHEBI:15377"/>
        <dbReference type="ChEBI" id="CHEBI:15378"/>
        <dbReference type="ChEBI" id="CHEBI:29985"/>
        <dbReference type="ChEBI" id="CHEBI:30616"/>
        <dbReference type="ChEBI" id="CHEBI:37563"/>
        <dbReference type="ChEBI" id="CHEBI:43474"/>
        <dbReference type="ChEBI" id="CHEBI:46398"/>
        <dbReference type="ChEBI" id="CHEBI:58359"/>
        <dbReference type="ChEBI" id="CHEBI:456216"/>
        <dbReference type="EC" id="6.3.4.2"/>
    </reaction>
</comment>
<keyword evidence="5" id="KW-0547">Nucleotide-binding</keyword>
<dbReference type="InterPro" id="IPR033828">
    <property type="entry name" value="GATase1_CTP_Synthase"/>
</dbReference>
<dbReference type="Gene3D" id="3.40.50.880">
    <property type="match status" value="1"/>
</dbReference>
<dbReference type="UniPathway" id="UPA00159">
    <property type="reaction ID" value="UER00277"/>
</dbReference>
<dbReference type="SUPFAM" id="SSF52317">
    <property type="entry name" value="Class I glutamine amidotransferase-like"/>
    <property type="match status" value="1"/>
</dbReference>
<dbReference type="GO" id="GO:0005829">
    <property type="term" value="C:cytosol"/>
    <property type="evidence" value="ECO:0007669"/>
    <property type="project" value="TreeGrafter"/>
</dbReference>
<organism evidence="11">
    <name type="scientific">marine metagenome</name>
    <dbReference type="NCBI Taxonomy" id="408172"/>
    <lineage>
        <taxon>unclassified sequences</taxon>
        <taxon>metagenomes</taxon>
        <taxon>ecological metagenomes</taxon>
    </lineage>
</organism>
<dbReference type="GO" id="GO:0042802">
    <property type="term" value="F:identical protein binding"/>
    <property type="evidence" value="ECO:0007669"/>
    <property type="project" value="TreeGrafter"/>
</dbReference>
<dbReference type="AlphaFoldDB" id="A0A382LX08"/>
<keyword evidence="8" id="KW-0665">Pyrimidine biosynthesis</keyword>
<evidence type="ECO:0000259" key="10">
    <source>
        <dbReference type="Pfam" id="PF00117"/>
    </source>
</evidence>
<sequence>AGMFQKVRVNLKWISSELIEQNGIRDLFNDTNGLVVPGGFDSRGIEGMIETAKYARENEIPYFGLCLGMQIMVIEYTRNKLGLRNANSLEMSESTEDPVISLMDDQEGLHSTGGTMRLGSYACKLKLGTLTSKAYGVDIVNERHRHRYEFNNAYREELEKYGLIASGTSPDDSLVEVMEVHGHPFMLGSQFHPEFGSRPERPHPLFREFIRVAKNTPTEGDQQYLFDQKNL</sequence>
<proteinExistence type="inferred from homology"/>
<dbReference type="GO" id="GO:0003883">
    <property type="term" value="F:CTP synthase activity"/>
    <property type="evidence" value="ECO:0007669"/>
    <property type="project" value="UniProtKB-EC"/>
</dbReference>
<dbReference type="InterPro" id="IPR004468">
    <property type="entry name" value="CTP_synthase"/>
</dbReference>
<dbReference type="InterPro" id="IPR017926">
    <property type="entry name" value="GATASE"/>
</dbReference>
<dbReference type="GO" id="GO:0019856">
    <property type="term" value="P:pyrimidine nucleobase biosynthetic process"/>
    <property type="evidence" value="ECO:0007669"/>
    <property type="project" value="TreeGrafter"/>
</dbReference>
<evidence type="ECO:0000256" key="7">
    <source>
        <dbReference type="ARBA" id="ARBA00022962"/>
    </source>
</evidence>
<protein>
    <recommendedName>
        <fullName evidence="3">CTP synthase (glutamine hydrolyzing)</fullName>
        <ecNumber evidence="3">6.3.4.2</ecNumber>
    </recommendedName>
</protein>
<name>A0A382LX08_9ZZZZ</name>
<feature type="non-terminal residue" evidence="11">
    <location>
        <position position="1"/>
    </location>
</feature>
<evidence type="ECO:0000256" key="8">
    <source>
        <dbReference type="ARBA" id="ARBA00022975"/>
    </source>
</evidence>
<keyword evidence="7" id="KW-0315">Glutamine amidotransferase</keyword>
<evidence type="ECO:0000256" key="1">
    <source>
        <dbReference type="ARBA" id="ARBA00005171"/>
    </source>
</evidence>
<evidence type="ECO:0000313" key="11">
    <source>
        <dbReference type="EMBL" id="SVC41058.1"/>
    </source>
</evidence>